<accession>A0A5B8V989</accession>
<gene>
    <name evidence="1" type="ORF">FRZ67_06260</name>
</gene>
<evidence type="ECO:0000313" key="2">
    <source>
        <dbReference type="Proteomes" id="UP000321533"/>
    </source>
</evidence>
<evidence type="ECO:0000313" key="1">
    <source>
        <dbReference type="EMBL" id="QEC66918.1"/>
    </source>
</evidence>
<reference evidence="1 2" key="1">
    <citation type="journal article" date="2016" name="Int. J. Syst. Evol. Microbiol.">
        <title>Panacibacter ginsenosidivorans gen. nov., sp. nov., with ginsenoside converting activity isolated from soil of a ginseng field.</title>
        <authorList>
            <person name="Siddiqi M.Z."/>
            <person name="Muhammad Shafi S."/>
            <person name="Choi K.D."/>
            <person name="Im W.T."/>
        </authorList>
    </citation>
    <scope>NUCLEOTIDE SEQUENCE [LARGE SCALE GENOMIC DNA]</scope>
    <source>
        <strain evidence="1 2">Gsoil1550</strain>
    </source>
</reference>
<dbReference type="EMBL" id="CP042435">
    <property type="protein sequence ID" value="QEC66918.1"/>
    <property type="molecule type" value="Genomic_DNA"/>
</dbReference>
<dbReference type="Proteomes" id="UP000321533">
    <property type="component" value="Chromosome"/>
</dbReference>
<sequence>MKKKIYFLLIVAAMSACNNNNDKEAANKDSVSTTIITDTARNIISIPGKLCFQRVLQRDTISIELFIKDSVVSGNLIYNFYEKDRNKGTFNGSIHGGIIKADYTYASEGKTSIREVMFQLKDSVLTEGFGVTLMQDNKSIFKDTSKIQYTQVFKRVNCK</sequence>
<dbReference type="RefSeq" id="WP_147188718.1">
    <property type="nucleotide sequence ID" value="NZ_CP042435.1"/>
</dbReference>
<protein>
    <submittedName>
        <fullName evidence="1">Uncharacterized protein</fullName>
    </submittedName>
</protein>
<keyword evidence="2" id="KW-1185">Reference proteome</keyword>
<dbReference type="KEGG" id="pgin:FRZ67_06260"/>
<organism evidence="1 2">
    <name type="scientific">Panacibacter ginsenosidivorans</name>
    <dbReference type="NCBI Taxonomy" id="1813871"/>
    <lineage>
        <taxon>Bacteria</taxon>
        <taxon>Pseudomonadati</taxon>
        <taxon>Bacteroidota</taxon>
        <taxon>Chitinophagia</taxon>
        <taxon>Chitinophagales</taxon>
        <taxon>Chitinophagaceae</taxon>
        <taxon>Panacibacter</taxon>
    </lineage>
</organism>
<proteinExistence type="predicted"/>
<dbReference type="AlphaFoldDB" id="A0A5B8V989"/>
<dbReference type="PROSITE" id="PS51257">
    <property type="entry name" value="PROKAR_LIPOPROTEIN"/>
    <property type="match status" value="1"/>
</dbReference>
<name>A0A5B8V989_9BACT</name>
<dbReference type="OrthoDB" id="794403at2"/>